<dbReference type="EMBL" id="VLKF01000001">
    <property type="protein sequence ID" value="TWH75029.1"/>
    <property type="molecule type" value="Genomic_DNA"/>
</dbReference>
<dbReference type="Gene3D" id="3.30.565.10">
    <property type="entry name" value="Histidine kinase-like ATPase, C-terminal domain"/>
    <property type="match status" value="1"/>
</dbReference>
<dbReference type="InterPro" id="IPR050267">
    <property type="entry name" value="Anti-sigma-factor_SerPK"/>
</dbReference>
<dbReference type="Proteomes" id="UP000321490">
    <property type="component" value="Unassembled WGS sequence"/>
</dbReference>
<organism evidence="1 2">
    <name type="scientific">Modestobacter roseus</name>
    <dbReference type="NCBI Taxonomy" id="1181884"/>
    <lineage>
        <taxon>Bacteria</taxon>
        <taxon>Bacillati</taxon>
        <taxon>Actinomycetota</taxon>
        <taxon>Actinomycetes</taxon>
        <taxon>Geodermatophilales</taxon>
        <taxon>Geodermatophilaceae</taxon>
        <taxon>Modestobacter</taxon>
    </lineage>
</organism>
<dbReference type="CDD" id="cd16936">
    <property type="entry name" value="HATPase_RsbW-like"/>
    <property type="match status" value="1"/>
</dbReference>
<evidence type="ECO:0000313" key="2">
    <source>
        <dbReference type="Proteomes" id="UP000321490"/>
    </source>
</evidence>
<dbReference type="AlphaFoldDB" id="A0A562IVK2"/>
<evidence type="ECO:0008006" key="3">
    <source>
        <dbReference type="Google" id="ProtNLM"/>
    </source>
</evidence>
<dbReference type="RefSeq" id="WP_153362456.1">
    <property type="nucleotide sequence ID" value="NZ_ML762560.1"/>
</dbReference>
<protein>
    <recommendedName>
        <fullName evidence="3">Anti-sigma regulatory factor (Ser/Thr protein kinase)</fullName>
    </recommendedName>
</protein>
<keyword evidence="2" id="KW-1185">Reference proteome</keyword>
<dbReference type="SUPFAM" id="SSF55874">
    <property type="entry name" value="ATPase domain of HSP90 chaperone/DNA topoisomerase II/histidine kinase"/>
    <property type="match status" value="1"/>
</dbReference>
<proteinExistence type="predicted"/>
<comment type="caution">
    <text evidence="1">The sequence shown here is derived from an EMBL/GenBank/DDBJ whole genome shotgun (WGS) entry which is preliminary data.</text>
</comment>
<name>A0A562IVK2_9ACTN</name>
<dbReference type="PANTHER" id="PTHR35526">
    <property type="entry name" value="ANTI-SIGMA-F FACTOR RSBW-RELATED"/>
    <property type="match status" value="1"/>
</dbReference>
<sequence>MSGLVWPSAPVPTEDGDVWRWELPTVHDASRVRMDLRARLAHPSLAARSTEDAREGLLLVFEELSSNALRHGGGAVQAQIVAMPTGWLIRLTDGSPDAPPRPAIDRDPAFGGMGLPMVAQLSVDYGWCSEPGRKHVWARLPSGLAAAAAVPRPRSSSGPAA</sequence>
<gene>
    <name evidence="1" type="ORF">JD78_03579</name>
</gene>
<evidence type="ECO:0000313" key="1">
    <source>
        <dbReference type="EMBL" id="TWH75029.1"/>
    </source>
</evidence>
<dbReference type="OrthoDB" id="3479886at2"/>
<accession>A0A562IVK2</accession>
<dbReference type="PANTHER" id="PTHR35526:SF3">
    <property type="entry name" value="ANTI-SIGMA-F FACTOR RSBW"/>
    <property type="match status" value="1"/>
</dbReference>
<reference evidence="1 2" key="1">
    <citation type="submission" date="2019-07" db="EMBL/GenBank/DDBJ databases">
        <title>R&amp;d 2014.</title>
        <authorList>
            <person name="Klenk H.-P."/>
        </authorList>
    </citation>
    <scope>NUCLEOTIDE SEQUENCE [LARGE SCALE GENOMIC DNA]</scope>
    <source>
        <strain evidence="1 2">DSM 45764</strain>
    </source>
</reference>
<dbReference type="InterPro" id="IPR036890">
    <property type="entry name" value="HATPase_C_sf"/>
</dbReference>